<dbReference type="GO" id="GO:0032511">
    <property type="term" value="P:late endosome to vacuole transport via multivesicular body sorting pathway"/>
    <property type="evidence" value="ECO:0007669"/>
    <property type="project" value="InterPro"/>
</dbReference>
<reference evidence="5" key="1">
    <citation type="submission" date="2025-08" db="UniProtKB">
        <authorList>
            <consortium name="Ensembl"/>
        </authorList>
    </citation>
    <scope>IDENTIFICATION</scope>
</reference>
<protein>
    <submittedName>
        <fullName evidence="5">Vesicle (multivesicular body) trafficking 1</fullName>
    </submittedName>
</protein>
<gene>
    <name evidence="5" type="primary">VTA1</name>
    <name evidence="5" type="synonym">LOC109866329</name>
</gene>
<reference evidence="5" key="2">
    <citation type="submission" date="2025-09" db="UniProtKB">
        <authorList>
            <consortium name="Ensembl"/>
        </authorList>
    </citation>
    <scope>IDENTIFICATION</scope>
</reference>
<dbReference type="GO" id="GO:0005771">
    <property type="term" value="C:multivesicular body"/>
    <property type="evidence" value="ECO:0007669"/>
    <property type="project" value="TreeGrafter"/>
</dbReference>
<evidence type="ECO:0000256" key="1">
    <source>
        <dbReference type="ARBA" id="ARBA00004308"/>
    </source>
</evidence>
<comment type="subcellular location">
    <subcellularLocation>
        <location evidence="1">Endomembrane system</location>
    </subcellularLocation>
</comment>
<dbReference type="InterPro" id="IPR044538">
    <property type="entry name" value="Vta1-like"/>
</dbReference>
<dbReference type="Ensembl" id="ENSOKIT00005109101.1">
    <property type="protein sequence ID" value="ENSOKIP00005101819.1"/>
    <property type="gene ID" value="ENSOKIG00005044825.1"/>
</dbReference>
<dbReference type="InterPro" id="IPR023175">
    <property type="entry name" value="Vta1/CALS_N_sf"/>
</dbReference>
<feature type="region of interest" description="Disordered" evidence="3">
    <location>
        <begin position="145"/>
        <end position="307"/>
    </location>
</feature>
<dbReference type="AlphaFoldDB" id="A0A8C7KKQ3"/>
<feature type="compositionally biased region" description="Basic and acidic residues" evidence="3">
    <location>
        <begin position="242"/>
        <end position="253"/>
    </location>
</feature>
<dbReference type="Gene3D" id="1.25.40.270">
    <property type="entry name" value="Vacuolar protein sorting-associated protein vta1"/>
    <property type="match status" value="1"/>
</dbReference>
<evidence type="ECO:0000256" key="2">
    <source>
        <dbReference type="ARBA" id="ARBA00023136"/>
    </source>
</evidence>
<evidence type="ECO:0000313" key="6">
    <source>
        <dbReference type="Proteomes" id="UP000694557"/>
    </source>
</evidence>
<name>A0A8C7KKQ3_ONCKI</name>
<feature type="domain" description="Vta1/callose synthase N-terminal" evidence="4">
    <location>
        <begin position="8"/>
        <end position="126"/>
    </location>
</feature>
<feature type="compositionally biased region" description="Basic and acidic residues" evidence="3">
    <location>
        <begin position="279"/>
        <end position="294"/>
    </location>
</feature>
<dbReference type="PANTHER" id="PTHR46009:SF1">
    <property type="entry name" value="VACUOLAR PROTEIN SORTING-ASSOCIATED PROTEIN VTA1 HOMOLOG"/>
    <property type="match status" value="1"/>
</dbReference>
<dbReference type="Proteomes" id="UP000694557">
    <property type="component" value="Unassembled WGS sequence"/>
</dbReference>
<dbReference type="GeneTree" id="ENSGT00390000011342"/>
<keyword evidence="2" id="KW-0472">Membrane</keyword>
<evidence type="ECO:0000256" key="3">
    <source>
        <dbReference type="SAM" id="MobiDB-lite"/>
    </source>
</evidence>
<evidence type="ECO:0000313" key="5">
    <source>
        <dbReference type="Ensembl" id="ENSOKIP00005101819.1"/>
    </source>
</evidence>
<organism evidence="5 6">
    <name type="scientific">Oncorhynchus kisutch</name>
    <name type="common">Coho salmon</name>
    <name type="synonym">Salmo kisutch</name>
    <dbReference type="NCBI Taxonomy" id="8019"/>
    <lineage>
        <taxon>Eukaryota</taxon>
        <taxon>Metazoa</taxon>
        <taxon>Chordata</taxon>
        <taxon>Craniata</taxon>
        <taxon>Vertebrata</taxon>
        <taxon>Euteleostomi</taxon>
        <taxon>Actinopterygii</taxon>
        <taxon>Neopterygii</taxon>
        <taxon>Teleostei</taxon>
        <taxon>Protacanthopterygii</taxon>
        <taxon>Salmoniformes</taxon>
        <taxon>Salmonidae</taxon>
        <taxon>Salmoninae</taxon>
        <taxon>Oncorhynchus</taxon>
    </lineage>
</organism>
<proteinExistence type="predicted"/>
<dbReference type="PANTHER" id="PTHR46009">
    <property type="entry name" value="VACUOLAR PROTEIN SORTING-ASSOCIATED PROTEIN VTA1 HOMOLOG"/>
    <property type="match status" value="1"/>
</dbReference>
<keyword evidence="6" id="KW-1185">Reference proteome</keyword>
<dbReference type="InterPro" id="IPR039431">
    <property type="entry name" value="Vta1/CALS_N"/>
</dbReference>
<evidence type="ECO:0000259" key="4">
    <source>
        <dbReference type="Pfam" id="PF04652"/>
    </source>
</evidence>
<sequence>MTVYCTGRLYAMQTGMKLDSKTPECRKFLVKLMDQLETMKMELTDSDSITHEVVGNAHIENYALKMFLYADNEDRSGRFHKNMIKSFYTSSLLLDVLSVFGELSEENIQHRKYARWKATYIHNCLKSGETPQAGPAGYEEETYDEEYGAEGGGGPSSQSAQPQSPPHSQPGFGDPNQGSGSMGGPPYPPTNYNNINIPHGAHCPANTPAELPPPTAGEAIKPVPVPRSIPAVDPSLRSATQEGKEREQDRDRIVPPSLHQAPWGSTRLTHTPKPPPPGCEERKGGGVRGGERLAHGRSPHKMLYGKQTSGSWFPALVGKI</sequence>
<dbReference type="Pfam" id="PF04652">
    <property type="entry name" value="Vta1"/>
    <property type="match status" value="1"/>
</dbReference>
<accession>A0A8C7KKQ3</accession>